<protein>
    <submittedName>
        <fullName evidence="1">Uncharacterized protein</fullName>
    </submittedName>
</protein>
<dbReference type="RefSeq" id="XP_043003469.1">
    <property type="nucleotide sequence ID" value="XM_043158126.1"/>
</dbReference>
<gene>
    <name evidence="1" type="ORF">E1B28_012977</name>
</gene>
<keyword evidence="2" id="KW-1185">Reference proteome</keyword>
<comment type="caution">
    <text evidence="1">The sequence shown here is derived from an EMBL/GenBank/DDBJ whole genome shotgun (WGS) entry which is preliminary data.</text>
</comment>
<dbReference type="AlphaFoldDB" id="A0A9P7RQ33"/>
<dbReference type="Proteomes" id="UP001049176">
    <property type="component" value="Chromosome 9"/>
</dbReference>
<accession>A0A9P7RQ33</accession>
<sequence>MNVILHLHRKELWFTWPPTVDNLTKCWKERNDCTVHNLEYWLGVLEGGEAFVLEEYGSSFTMPPFTLCHELNQE</sequence>
<reference evidence="1" key="1">
    <citation type="journal article" date="2021" name="Genome Biol. Evol.">
        <title>The assembled and annotated genome of the fairy-ring fungus Marasmius oreades.</title>
        <authorList>
            <person name="Hiltunen M."/>
            <person name="Ament-Velasquez S.L."/>
            <person name="Johannesson H."/>
        </authorList>
    </citation>
    <scope>NUCLEOTIDE SEQUENCE</scope>
    <source>
        <strain evidence="1">03SP1</strain>
    </source>
</reference>
<dbReference type="KEGG" id="more:E1B28_012977"/>
<evidence type="ECO:0000313" key="2">
    <source>
        <dbReference type="Proteomes" id="UP001049176"/>
    </source>
</evidence>
<dbReference type="GeneID" id="66082052"/>
<proteinExistence type="predicted"/>
<organism evidence="1 2">
    <name type="scientific">Marasmius oreades</name>
    <name type="common">fairy-ring Marasmius</name>
    <dbReference type="NCBI Taxonomy" id="181124"/>
    <lineage>
        <taxon>Eukaryota</taxon>
        <taxon>Fungi</taxon>
        <taxon>Dikarya</taxon>
        <taxon>Basidiomycota</taxon>
        <taxon>Agaricomycotina</taxon>
        <taxon>Agaricomycetes</taxon>
        <taxon>Agaricomycetidae</taxon>
        <taxon>Agaricales</taxon>
        <taxon>Marasmiineae</taxon>
        <taxon>Marasmiaceae</taxon>
        <taxon>Marasmius</taxon>
    </lineage>
</organism>
<evidence type="ECO:0000313" key="1">
    <source>
        <dbReference type="EMBL" id="KAG7086998.1"/>
    </source>
</evidence>
<dbReference type="EMBL" id="CM032189">
    <property type="protein sequence ID" value="KAG7086998.1"/>
    <property type="molecule type" value="Genomic_DNA"/>
</dbReference>
<name>A0A9P7RQ33_9AGAR</name>